<evidence type="ECO:0000313" key="8">
    <source>
        <dbReference type="EMBL" id="CAI4016127.1"/>
    </source>
</evidence>
<dbReference type="OrthoDB" id="2250022at2759"/>
<dbReference type="InterPro" id="IPR001510">
    <property type="entry name" value="Znf_PARP"/>
</dbReference>
<feature type="compositionally biased region" description="Pro residues" evidence="6">
    <location>
        <begin position="97"/>
        <end position="106"/>
    </location>
</feature>
<dbReference type="SMART" id="SM01336">
    <property type="entry name" value="zf-PARP"/>
    <property type="match status" value="1"/>
</dbReference>
<evidence type="ECO:0000313" key="10">
    <source>
        <dbReference type="Proteomes" id="UP001152797"/>
    </source>
</evidence>
<dbReference type="GO" id="GO:0008270">
    <property type="term" value="F:zinc ion binding"/>
    <property type="evidence" value="ECO:0007669"/>
    <property type="project" value="UniProtKB-KW"/>
</dbReference>
<dbReference type="GO" id="GO:0003677">
    <property type="term" value="F:DNA binding"/>
    <property type="evidence" value="ECO:0007669"/>
    <property type="project" value="InterPro"/>
</dbReference>
<dbReference type="Gene3D" id="3.30.1740.10">
    <property type="entry name" value="Zinc finger, PARP-type"/>
    <property type="match status" value="1"/>
</dbReference>
<dbReference type="EMBL" id="CAMXCT030006567">
    <property type="protein sequence ID" value="CAL4803439.1"/>
    <property type="molecule type" value="Genomic_DNA"/>
</dbReference>
<evidence type="ECO:0000256" key="3">
    <source>
        <dbReference type="ARBA" id="ARBA00022771"/>
    </source>
</evidence>
<keyword evidence="2" id="KW-0479">Metal-binding</keyword>
<evidence type="ECO:0000313" key="9">
    <source>
        <dbReference type="EMBL" id="CAL4803439.1"/>
    </source>
</evidence>
<dbReference type="PROSITE" id="PS50064">
    <property type="entry name" value="ZF_PARP_2"/>
    <property type="match status" value="1"/>
</dbReference>
<dbReference type="AlphaFoldDB" id="A0A9P1DVC7"/>
<evidence type="ECO:0000256" key="2">
    <source>
        <dbReference type="ARBA" id="ARBA00022723"/>
    </source>
</evidence>
<feature type="compositionally biased region" description="Low complexity" evidence="6">
    <location>
        <begin position="107"/>
        <end position="124"/>
    </location>
</feature>
<dbReference type="EMBL" id="CAMXCT010006567">
    <property type="protein sequence ID" value="CAI4016127.1"/>
    <property type="molecule type" value="Genomic_DNA"/>
</dbReference>
<feature type="domain" description="PARP-type" evidence="7">
    <location>
        <begin position="1"/>
        <end position="27"/>
    </location>
</feature>
<gene>
    <name evidence="8" type="ORF">C1SCF055_LOCUS40892</name>
</gene>
<comment type="subcellular location">
    <subcellularLocation>
        <location evidence="1">Nucleus</location>
    </subcellularLocation>
</comment>
<dbReference type="InterPro" id="IPR036957">
    <property type="entry name" value="Znf_PARP_sf"/>
</dbReference>
<evidence type="ECO:0000259" key="7">
    <source>
        <dbReference type="PROSITE" id="PS50064"/>
    </source>
</evidence>
<name>A0A9P1DVC7_9DINO</name>
<keyword evidence="3" id="KW-0863">Zinc-finger</keyword>
<keyword evidence="10" id="KW-1185">Reference proteome</keyword>
<keyword evidence="5" id="KW-0539">Nucleus</keyword>
<reference evidence="9 10" key="2">
    <citation type="submission" date="2024-05" db="EMBL/GenBank/DDBJ databases">
        <authorList>
            <person name="Chen Y."/>
            <person name="Shah S."/>
            <person name="Dougan E. K."/>
            <person name="Thang M."/>
            <person name="Chan C."/>
        </authorList>
    </citation>
    <scope>NUCLEOTIDE SEQUENCE [LARGE SCALE GENOMIC DNA]</scope>
</reference>
<dbReference type="GO" id="GO:0005634">
    <property type="term" value="C:nucleus"/>
    <property type="evidence" value="ECO:0007669"/>
    <property type="project" value="UniProtKB-SubCell"/>
</dbReference>
<proteinExistence type="predicted"/>
<organism evidence="8">
    <name type="scientific">Cladocopium goreaui</name>
    <dbReference type="NCBI Taxonomy" id="2562237"/>
    <lineage>
        <taxon>Eukaryota</taxon>
        <taxon>Sar</taxon>
        <taxon>Alveolata</taxon>
        <taxon>Dinophyceae</taxon>
        <taxon>Suessiales</taxon>
        <taxon>Symbiodiniaceae</taxon>
        <taxon>Cladocopium</taxon>
    </lineage>
</organism>
<evidence type="ECO:0000256" key="1">
    <source>
        <dbReference type="ARBA" id="ARBA00004123"/>
    </source>
</evidence>
<comment type="caution">
    <text evidence="8">The sequence shown here is derived from an EMBL/GenBank/DDBJ whole genome shotgun (WGS) entry which is preliminary data.</text>
</comment>
<evidence type="ECO:0000256" key="4">
    <source>
        <dbReference type="ARBA" id="ARBA00022833"/>
    </source>
</evidence>
<evidence type="ECO:0000256" key="5">
    <source>
        <dbReference type="ARBA" id="ARBA00023242"/>
    </source>
</evidence>
<evidence type="ECO:0000256" key="6">
    <source>
        <dbReference type="SAM" id="MobiDB-lite"/>
    </source>
</evidence>
<feature type="region of interest" description="Disordered" evidence="6">
    <location>
        <begin position="93"/>
        <end position="124"/>
    </location>
</feature>
<protein>
    <submittedName>
        <fullName evidence="9">PARP-type domain-containing protein</fullName>
    </submittedName>
</protein>
<accession>A0A9P1DVC7</accession>
<sequence>MAVDYAKSERTSCSSCGERILQDALRFKVQKKWCCIECFGSSTTTDCSGTETLSSDDQRIVSELRQKRKCPVPILQQAEEQRAVRQCLREWQRWPGPAGPEAPGPPGSTAVCEASEASASEASTEVADSKWLAQALAKIQASLAQTEDLADMAN</sequence>
<dbReference type="EMBL" id="CAMXCT020006567">
    <property type="protein sequence ID" value="CAL1169502.1"/>
    <property type="molecule type" value="Genomic_DNA"/>
</dbReference>
<keyword evidence="4" id="KW-0862">Zinc</keyword>
<reference evidence="8" key="1">
    <citation type="submission" date="2022-10" db="EMBL/GenBank/DDBJ databases">
        <authorList>
            <person name="Chen Y."/>
            <person name="Dougan E. K."/>
            <person name="Chan C."/>
            <person name="Rhodes N."/>
            <person name="Thang M."/>
        </authorList>
    </citation>
    <scope>NUCLEOTIDE SEQUENCE</scope>
</reference>
<dbReference type="Proteomes" id="UP001152797">
    <property type="component" value="Unassembled WGS sequence"/>
</dbReference>
<dbReference type="SUPFAM" id="SSF57716">
    <property type="entry name" value="Glucocorticoid receptor-like (DNA-binding domain)"/>
    <property type="match status" value="1"/>
</dbReference>